<feature type="region of interest" description="Disordered" evidence="1">
    <location>
        <begin position="1074"/>
        <end position="1115"/>
    </location>
</feature>
<dbReference type="GO" id="GO:0031123">
    <property type="term" value="P:RNA 3'-end processing"/>
    <property type="evidence" value="ECO:0007669"/>
    <property type="project" value="TreeGrafter"/>
</dbReference>
<feature type="compositionally biased region" description="Polar residues" evidence="1">
    <location>
        <begin position="1025"/>
        <end position="1039"/>
    </location>
</feature>
<feature type="region of interest" description="Disordered" evidence="1">
    <location>
        <begin position="1266"/>
        <end position="1331"/>
    </location>
</feature>
<feature type="domain" description="Poly(A) RNA polymerase mitochondrial-like central palm" evidence="2">
    <location>
        <begin position="191"/>
        <end position="338"/>
    </location>
</feature>
<dbReference type="Proteomes" id="UP001438707">
    <property type="component" value="Unassembled WGS sequence"/>
</dbReference>
<dbReference type="InterPro" id="IPR054708">
    <property type="entry name" value="MTPAP-like_central"/>
</dbReference>
<feature type="compositionally biased region" description="Pro residues" evidence="1">
    <location>
        <begin position="616"/>
        <end position="625"/>
    </location>
</feature>
<dbReference type="PANTHER" id="PTHR12271:SF123">
    <property type="entry name" value="PROTEIN HESO1"/>
    <property type="match status" value="1"/>
</dbReference>
<feature type="region of interest" description="Disordered" evidence="1">
    <location>
        <begin position="1158"/>
        <end position="1250"/>
    </location>
</feature>
<dbReference type="EMBL" id="JALJOS010000027">
    <property type="protein sequence ID" value="KAK9824911.1"/>
    <property type="molecule type" value="Genomic_DNA"/>
</dbReference>
<dbReference type="Gene3D" id="1.10.1410.10">
    <property type="match status" value="1"/>
</dbReference>
<dbReference type="SUPFAM" id="SSF82171">
    <property type="entry name" value="DPP6 N-terminal domain-like"/>
    <property type="match status" value="1"/>
</dbReference>
<feature type="compositionally biased region" description="Low complexity" evidence="1">
    <location>
        <begin position="1434"/>
        <end position="1444"/>
    </location>
</feature>
<organism evidence="3 4">
    <name type="scientific">Apatococcus lobatus</name>
    <dbReference type="NCBI Taxonomy" id="904363"/>
    <lineage>
        <taxon>Eukaryota</taxon>
        <taxon>Viridiplantae</taxon>
        <taxon>Chlorophyta</taxon>
        <taxon>core chlorophytes</taxon>
        <taxon>Trebouxiophyceae</taxon>
        <taxon>Chlorellales</taxon>
        <taxon>Chlorellaceae</taxon>
        <taxon>Apatococcus</taxon>
    </lineage>
</organism>
<evidence type="ECO:0000313" key="4">
    <source>
        <dbReference type="Proteomes" id="UP001438707"/>
    </source>
</evidence>
<dbReference type="Gene3D" id="3.30.460.10">
    <property type="entry name" value="Beta Polymerase, domain 2"/>
    <property type="match status" value="1"/>
</dbReference>
<feature type="compositionally biased region" description="Low complexity" evidence="1">
    <location>
        <begin position="1371"/>
        <end position="1387"/>
    </location>
</feature>
<dbReference type="SUPFAM" id="SSF81301">
    <property type="entry name" value="Nucleotidyltransferase"/>
    <property type="match status" value="1"/>
</dbReference>
<gene>
    <name evidence="3" type="ORF">WJX74_005502</name>
</gene>
<feature type="compositionally biased region" description="Low complexity" evidence="1">
    <location>
        <begin position="585"/>
        <end position="594"/>
    </location>
</feature>
<sequence>MVDIHDAAKLPAAGPAAVKPAAATAAGRPTVTAAAPATAPTPKVTVLLLMKLPQPFKLLVEAVPLVLCRPTDARREWNLVGPVTMKRPSNTGAIKTQDVKLVGSPGLGTKAGSSPPQDFLLQQDNLLDHLVSADAREDEAETSEQHREAELDRLEPERWKKPLELIRQAAKRAVGAVKRPETLPSDQQLATSFEDIVQGMQPSHGERARRLDTLELLGGIVERGVAYENNLQARPYGSYVSNVYSPGGDLDVSIEGYVMRKPEGEEHRVPTAVALLDKEEKVQLLKALSQKLVNRKLVAGRIQRILHARVPILKLTLRPTGQDCDISVGSTCAIFKSTVVGLLGDMDPRFRGLLRLVKLWSRAHNLNDATAGTFNSFALSLMVIFYLQTRRPSILPPICSLFQQAPDAVEERPLHLGHLPDPSIIEGCQAAAAGFTGVGDVNKAGLPELLRGFLHHWTLILRLWSQDPSTRVIRASTWAGDWTVLRWSKAYAFGVEDPFDATENCARSILARASAGIVKKFQTASDLLTASKVKHGQEVSLEEVLRTLFEGPEAPGQRVAGRQRPPPFTGTQGSSELPMAPPGQQPGHQGQAGPERQPAPLGRRSAEHNRRAPPADWAPPDPVDPPGTLQGRRPAEHNHSAPQASAGLDPMNSSARPSGRRSAEHNRIGVPPWGVPESAIPPIRMGPPPSSALPHENLPPGFIPPQGMHQRGAQRPAPPGFSLGVPPGFPHSDTSQPGATLLPLHPAWPHIPHPTPGHPQQALHSIWRGPPPADRDQHSLHQNPANLQQQQWSETIQGRPGHLSLQQQQQCTETRQDGPARMPSVSQLPPGFIDDGPTGLPDAAAAGGAATADGGPFAHPPPTHPSRPLQWHPAGPHSAVDQLLQSADPGHHPLPHMRPSGAHQQQQWDAHSQPPHGLGTHSHDQQSLVSPALRHPSSDSNNWHPRPGFRTLPGNSQIPPGVGRLAPTQPPLEHLLPQAPMFDHASPESQGPHGSYFLQQHQQQSQLDWRPQTASQPTYLPFFGSPQQIDSPQLSSQPSGEARGVQAPFGDVTYPAAAHPHAAEPTFHRPMLPRQAQEQWADPQPLPDHQQGGLLHPHSIQGHMHPYGDSHGNPAQHSHAAALLLSGPVSSSAGQQGQSSSSSGFSGAALLALLQSGAGSQPLPTQPSMPGPSHLTPQSVHGDAGPAPNIAYPLPQKSPRRLPPGFDRPTSGLGHQPTAVSRVLWNQPEPTMGDSTVRGASTRHGSSSNAAPAMGQVLLDTAPASFQQQNPRPPHSGAGSDRQALHHPADASAGVPRPHSSQKPVPSRISPADEHSQDTVRMSQMDQKRRGHEEIDIPNANGLTASMQQPPATLAAISFLRGSQAAPDGVAGSSPTSHASASSSQGSTRRKPRPKSKARKSGGSRSAAPQTHADSPAAVGNDSSRSVNLQPHAGSSSSGSFAQQQMGQQREACWVFATHLSPPGMEEPLGLGSHILQKPLADFCLRQLPLATLAKMRTVSKAICYLLDHETGHIWLEAAGSLTFIDPSCLPHDEDGAAVQTLLSRQGKAIRLMSDHPAEGERIETAAVPLHTSRWWMEGGLTSGLQDQTTVRWAPCPIPGARNQWFLAGSAAVNAEAGIVRTLMAARHHEQGICWTSWCQDGRHVAAITSASQLHGSTDHLHGSLQLTVMNVDTGEPAAAPRMAPALDAILILRSASLLQILELPSLLERCKILCPPHLREGYQICAAAWTPGDRIVVLWTDHGATVNLMVHESSTGQPERMFSLQGVGQPGRNFECLDLVVSPTQPALAMRWQMSPSSDLDNAGGNDDSTASATAQMTFSSGSAVPAMLYRSMRVKAQDCDESWCVWAPSGLFWAVFDPLPSVRHQPTSFLSIFQMPSAHVVYEHADVWKDTFSWSHDSDRCSFCSGPYRPSIERTINLSSSSQTRSASKRFAPGSVGARWGQQMPGEGLPPNNRGALVRWHPSGRFYAEAGLHDHIGCKSTFRITDAACHRNTIDWTARQLAGQLQSPGQDMHCKLLDMQWSLDGTELAIAMAAGFLHLAF</sequence>
<evidence type="ECO:0000313" key="3">
    <source>
        <dbReference type="EMBL" id="KAK9824911.1"/>
    </source>
</evidence>
<feature type="region of interest" description="Disordered" evidence="1">
    <location>
        <begin position="1365"/>
        <end position="1444"/>
    </location>
</feature>
<feature type="compositionally biased region" description="Low complexity" evidence="1">
    <location>
        <begin position="834"/>
        <end position="856"/>
    </location>
</feature>
<dbReference type="PANTHER" id="PTHR12271">
    <property type="entry name" value="POLY A POLYMERASE CID PAP -RELATED"/>
    <property type="match status" value="1"/>
</dbReference>
<comment type="caution">
    <text evidence="3">The sequence shown here is derived from an EMBL/GenBank/DDBJ whole genome shotgun (WGS) entry which is preliminary data.</text>
</comment>
<dbReference type="Pfam" id="PF22600">
    <property type="entry name" value="MTPAP-like_central"/>
    <property type="match status" value="1"/>
</dbReference>
<name>A0AAW1QTZ0_9CHLO</name>
<feature type="region of interest" description="Disordered" evidence="1">
    <location>
        <begin position="799"/>
        <end position="1047"/>
    </location>
</feature>
<reference evidence="3 4" key="1">
    <citation type="journal article" date="2024" name="Nat. Commun.">
        <title>Phylogenomics reveals the evolutionary origins of lichenization in chlorophyte algae.</title>
        <authorList>
            <person name="Puginier C."/>
            <person name="Libourel C."/>
            <person name="Otte J."/>
            <person name="Skaloud P."/>
            <person name="Haon M."/>
            <person name="Grisel S."/>
            <person name="Petersen M."/>
            <person name="Berrin J.G."/>
            <person name="Delaux P.M."/>
            <person name="Dal Grande F."/>
            <person name="Keller J."/>
        </authorList>
    </citation>
    <scope>NUCLEOTIDE SEQUENCE [LARGE SCALE GENOMIC DNA]</scope>
    <source>
        <strain evidence="3 4">SAG 2145</strain>
    </source>
</reference>
<evidence type="ECO:0000256" key="1">
    <source>
        <dbReference type="SAM" id="MobiDB-lite"/>
    </source>
</evidence>
<dbReference type="SUPFAM" id="SSF81631">
    <property type="entry name" value="PAP/OAS1 substrate-binding domain"/>
    <property type="match status" value="1"/>
</dbReference>
<protein>
    <recommendedName>
        <fullName evidence="2">Poly(A) RNA polymerase mitochondrial-like central palm domain-containing protein</fullName>
    </recommendedName>
</protein>
<accession>A0AAW1QTZ0</accession>
<feature type="region of interest" description="Disordered" evidence="1">
    <location>
        <begin position="552"/>
        <end position="780"/>
    </location>
</feature>
<evidence type="ECO:0000259" key="2">
    <source>
        <dbReference type="Pfam" id="PF22600"/>
    </source>
</evidence>
<dbReference type="GO" id="GO:0016779">
    <property type="term" value="F:nucleotidyltransferase activity"/>
    <property type="evidence" value="ECO:0007669"/>
    <property type="project" value="TreeGrafter"/>
</dbReference>
<keyword evidence="4" id="KW-1185">Reference proteome</keyword>
<proteinExistence type="predicted"/>
<dbReference type="InterPro" id="IPR043519">
    <property type="entry name" value="NT_sf"/>
</dbReference>
<dbReference type="CDD" id="cd05402">
    <property type="entry name" value="NT_PAP_TUTase"/>
    <property type="match status" value="1"/>
</dbReference>
<feature type="compositionally biased region" description="Basic residues" evidence="1">
    <location>
        <begin position="1388"/>
        <end position="1402"/>
    </location>
</feature>